<proteinExistence type="predicted"/>
<sequence>MQALIDQIEASLASRLYFLSIFTSLSLPDIAGALSSDNGEASSKKFIAWYEDWVRPRFRENVVSQSPPHIGQYIKELANPFDGESCYRFRCSLLHQGSTQHPKSKFDRIIFIEPGATTNVIHYGQINGALCIDLPGFCSEVLQGARAWLAAHEVHENVQRNLSRFAQRHSGGLAPYIVGVPVIG</sequence>
<comment type="caution">
    <text evidence="1">The sequence shown here is derived from an EMBL/GenBank/DDBJ whole genome shotgun (WGS) entry which is preliminary data.</text>
</comment>
<protein>
    <submittedName>
        <fullName evidence="1">Uncharacterized protein</fullName>
    </submittedName>
</protein>
<dbReference type="AlphaFoldDB" id="A0A4R5W1X0"/>
<gene>
    <name evidence="1" type="ORF">E2I14_07990</name>
</gene>
<keyword evidence="2" id="KW-1185">Reference proteome</keyword>
<evidence type="ECO:0000313" key="1">
    <source>
        <dbReference type="EMBL" id="TDK66406.1"/>
    </source>
</evidence>
<dbReference type="RefSeq" id="WP_133327256.1">
    <property type="nucleotide sequence ID" value="NZ_SMYL01000003.1"/>
</dbReference>
<name>A0A4R5W1X0_9BURK</name>
<dbReference type="Proteomes" id="UP000294829">
    <property type="component" value="Unassembled WGS sequence"/>
</dbReference>
<evidence type="ECO:0000313" key="2">
    <source>
        <dbReference type="Proteomes" id="UP000294829"/>
    </source>
</evidence>
<organism evidence="1 2">
    <name type="scientific">Sapientia aquatica</name>
    <dbReference type="NCBI Taxonomy" id="1549640"/>
    <lineage>
        <taxon>Bacteria</taxon>
        <taxon>Pseudomonadati</taxon>
        <taxon>Pseudomonadota</taxon>
        <taxon>Betaproteobacteria</taxon>
        <taxon>Burkholderiales</taxon>
        <taxon>Oxalobacteraceae</taxon>
        <taxon>Sapientia</taxon>
    </lineage>
</organism>
<dbReference type="OrthoDB" id="5150111at2"/>
<accession>A0A4R5W1X0</accession>
<dbReference type="EMBL" id="SMYL01000003">
    <property type="protein sequence ID" value="TDK66406.1"/>
    <property type="molecule type" value="Genomic_DNA"/>
</dbReference>
<reference evidence="1 2" key="1">
    <citation type="submission" date="2019-03" db="EMBL/GenBank/DDBJ databases">
        <title>Sapientia aquatica gen. nov., sp. nov., isolated from a crater lake.</title>
        <authorList>
            <person name="Felfoldi T."/>
            <person name="Szabo A."/>
            <person name="Toth E."/>
            <person name="Schumann P."/>
            <person name="Keki Z."/>
            <person name="Marialigeti K."/>
            <person name="Mathe I."/>
        </authorList>
    </citation>
    <scope>NUCLEOTIDE SEQUENCE [LARGE SCALE GENOMIC DNA]</scope>
    <source>
        <strain evidence="1 2">SA-152</strain>
    </source>
</reference>